<dbReference type="AlphaFoldDB" id="E5F681"/>
<dbReference type="PANTHER" id="PTHR33565">
    <property type="entry name" value="DORMANCY-ASSOCIATED PROTEIN 1"/>
    <property type="match status" value="1"/>
</dbReference>
<feature type="compositionally biased region" description="Basic and acidic residues" evidence="2">
    <location>
        <begin position="140"/>
        <end position="150"/>
    </location>
</feature>
<feature type="compositionally biased region" description="Low complexity" evidence="2">
    <location>
        <begin position="100"/>
        <end position="117"/>
    </location>
</feature>
<protein>
    <submittedName>
        <fullName evidence="3">Dormancy/auxin associated-like protein</fullName>
    </submittedName>
</protein>
<evidence type="ECO:0000313" key="3">
    <source>
        <dbReference type="EMBL" id="ADP94925.1"/>
    </source>
</evidence>
<accession>E5F681</accession>
<feature type="region of interest" description="Disordered" evidence="2">
    <location>
        <begin position="88"/>
        <end position="166"/>
    </location>
</feature>
<dbReference type="InterPro" id="IPR008406">
    <property type="entry name" value="DRM/ARP"/>
</dbReference>
<dbReference type="Pfam" id="PF05564">
    <property type="entry name" value="Auxin_repressed"/>
    <property type="match status" value="1"/>
</dbReference>
<feature type="region of interest" description="Disordered" evidence="2">
    <location>
        <begin position="26"/>
        <end position="53"/>
    </location>
</feature>
<comment type="similarity">
    <text evidence="1">Belongs to the DRM1/ARP family.</text>
</comment>
<name>E5F681_PICSI</name>
<sequence length="166" mass="18569">YYLFGIDEEIRTMGLLDKLWDETLAGPRPENGLGKLRKTESTNSAMANPSTPELEEALSRLRERRASADFQRLNDEAKQVTQTITIMKPPGYLRSLSVDTPSSPAASSPLNSPSSLTPRERESPWRSKMKNNNMAGEGKNGSEKSQRAEPRSPTVYDWVVITSLER</sequence>
<feature type="non-terminal residue" evidence="3">
    <location>
        <position position="1"/>
    </location>
</feature>
<evidence type="ECO:0000256" key="1">
    <source>
        <dbReference type="ARBA" id="ARBA00010502"/>
    </source>
</evidence>
<proteinExistence type="evidence at transcript level"/>
<dbReference type="EMBL" id="HM198132">
    <property type="protein sequence ID" value="ADP94925.1"/>
    <property type="molecule type" value="mRNA"/>
</dbReference>
<organism evidence="3">
    <name type="scientific">Picea sitchensis</name>
    <name type="common">Sitka spruce</name>
    <name type="synonym">Pinus sitchensis</name>
    <dbReference type="NCBI Taxonomy" id="3332"/>
    <lineage>
        <taxon>Eukaryota</taxon>
        <taxon>Viridiplantae</taxon>
        <taxon>Streptophyta</taxon>
        <taxon>Embryophyta</taxon>
        <taxon>Tracheophyta</taxon>
        <taxon>Spermatophyta</taxon>
        <taxon>Pinopsida</taxon>
        <taxon>Pinidae</taxon>
        <taxon>Conifers I</taxon>
        <taxon>Pinales</taxon>
        <taxon>Pinaceae</taxon>
        <taxon>Picea</taxon>
    </lineage>
</organism>
<reference evidence="3" key="1">
    <citation type="journal article" date="2010" name="Mol. Ecol.">
        <title>Postglacial history of a widespread conifer produces inverse clines in selective neutrality tests.</title>
        <authorList>
            <person name="Holliday J.A."/>
            <person name="Yuen M."/>
            <person name="Ritland K."/>
            <person name="Aitken S.N."/>
        </authorList>
    </citation>
    <scope>NUCLEOTIDE SEQUENCE</scope>
    <source>
        <strain evidence="3">PR201</strain>
    </source>
</reference>
<evidence type="ECO:0000256" key="2">
    <source>
        <dbReference type="SAM" id="MobiDB-lite"/>
    </source>
</evidence>
<feature type="compositionally biased region" description="Polar residues" evidence="2">
    <location>
        <begin position="41"/>
        <end position="51"/>
    </location>
</feature>
<dbReference type="PANTHER" id="PTHR33565:SF20">
    <property type="entry name" value="DORMANCY-ASSOCIATED PROTEIN HOMOLOG 4"/>
    <property type="match status" value="1"/>
</dbReference>